<dbReference type="Gene3D" id="3.30.1680.10">
    <property type="entry name" value="ligand-binding face of the semaphorins, domain 2"/>
    <property type="match status" value="1"/>
</dbReference>
<dbReference type="GO" id="GO:0043235">
    <property type="term" value="C:receptor complex"/>
    <property type="evidence" value="ECO:0000318"/>
    <property type="project" value="GO_Central"/>
</dbReference>
<feature type="modified residue" description="Phosphotyrosine; by autocatalysis" evidence="28">
    <location>
        <position position="1335"/>
    </location>
</feature>
<dbReference type="InterPro" id="IPR014756">
    <property type="entry name" value="Ig_E-set"/>
</dbReference>
<evidence type="ECO:0000256" key="19">
    <source>
        <dbReference type="ARBA" id="ARBA00023157"/>
    </source>
</evidence>
<dbReference type="SUPFAM" id="SSF56112">
    <property type="entry name" value="Protein kinase-like (PK-like)"/>
    <property type="match status" value="1"/>
</dbReference>
<dbReference type="InterPro" id="IPR008266">
    <property type="entry name" value="Tyr_kinase_AS"/>
</dbReference>
<evidence type="ECO:0000256" key="12">
    <source>
        <dbReference type="ARBA" id="ARBA00022777"/>
    </source>
</evidence>
<dbReference type="Pfam" id="PF01403">
    <property type="entry name" value="Sema"/>
    <property type="match status" value="1"/>
</dbReference>
<organism evidence="35 36">
    <name type="scientific">Lepisosteus oculatus</name>
    <name type="common">Spotted gar</name>
    <dbReference type="NCBI Taxonomy" id="7918"/>
    <lineage>
        <taxon>Eukaryota</taxon>
        <taxon>Metazoa</taxon>
        <taxon>Chordata</taxon>
        <taxon>Craniata</taxon>
        <taxon>Vertebrata</taxon>
        <taxon>Euteleostomi</taxon>
        <taxon>Actinopterygii</taxon>
        <taxon>Neopterygii</taxon>
        <taxon>Holostei</taxon>
        <taxon>Semionotiformes</taxon>
        <taxon>Lepisosteidae</taxon>
        <taxon>Lepisosteus</taxon>
    </lineage>
</organism>
<evidence type="ECO:0000256" key="31">
    <source>
        <dbReference type="SAM" id="Phobius"/>
    </source>
</evidence>
<dbReference type="eggNOG" id="KOG1095">
    <property type="taxonomic scope" value="Eukaryota"/>
</dbReference>
<dbReference type="CTD" id="100134855"/>
<dbReference type="Gene3D" id="2.130.10.10">
    <property type="entry name" value="YVTN repeat-like/Quinoprotein amine dehydrogenase"/>
    <property type="match status" value="1"/>
</dbReference>
<proteinExistence type="inferred from homology"/>
<evidence type="ECO:0000256" key="8">
    <source>
        <dbReference type="ARBA" id="ARBA00022692"/>
    </source>
</evidence>
<dbReference type="InterPro" id="IPR002165">
    <property type="entry name" value="Plexin_repeat"/>
</dbReference>
<comment type="similarity">
    <text evidence="2">Belongs to the plexin family.</text>
</comment>
<keyword evidence="10" id="KW-0677">Repeat</keyword>
<keyword evidence="13 26" id="KW-0067">ATP-binding</keyword>
<dbReference type="InterPro" id="IPR002909">
    <property type="entry name" value="IPT_dom"/>
</dbReference>
<dbReference type="FunFam" id="2.130.10.10:FF:000194">
    <property type="entry name" value="Macrophage-stimulating 1 receptor a"/>
    <property type="match status" value="1"/>
</dbReference>
<evidence type="ECO:0000256" key="25">
    <source>
        <dbReference type="PIRSR" id="PIRSR000617-1"/>
    </source>
</evidence>
<feature type="chain" id="PRO_5004868475" description="Macrophage-stimulating protein receptor" evidence="32">
    <location>
        <begin position="22"/>
        <end position="1360"/>
    </location>
</feature>
<dbReference type="SUPFAM" id="SSF103575">
    <property type="entry name" value="Plexin repeat"/>
    <property type="match status" value="1"/>
</dbReference>
<dbReference type="Gene3D" id="1.10.510.10">
    <property type="entry name" value="Transferase(Phosphotransferase) domain 1"/>
    <property type="match status" value="1"/>
</dbReference>
<feature type="disulfide bond" evidence="27">
    <location>
        <begin position="373"/>
        <end position="394"/>
    </location>
</feature>
<reference evidence="35" key="2">
    <citation type="submission" date="2025-08" db="UniProtKB">
        <authorList>
            <consortium name="Ensembl"/>
        </authorList>
    </citation>
    <scope>IDENTIFICATION</scope>
</reference>
<dbReference type="GO" id="GO:0009615">
    <property type="term" value="P:response to virus"/>
    <property type="evidence" value="ECO:0007669"/>
    <property type="project" value="UniProtKB-ARBA"/>
</dbReference>
<evidence type="ECO:0000256" key="18">
    <source>
        <dbReference type="ARBA" id="ARBA00023137"/>
    </source>
</evidence>
<dbReference type="SUPFAM" id="SSF81296">
    <property type="entry name" value="E set domains"/>
    <property type="match status" value="3"/>
</dbReference>
<dbReference type="InterPro" id="IPR020635">
    <property type="entry name" value="Tyr_kinase_cat_dom"/>
</dbReference>
<name>W5MY80_LEPOC</name>
<evidence type="ECO:0000256" key="14">
    <source>
        <dbReference type="ARBA" id="ARBA00022843"/>
    </source>
</evidence>
<feature type="disulfide bond" evidence="27">
    <location>
        <begin position="128"/>
        <end position="136"/>
    </location>
</feature>
<dbReference type="KEGG" id="loc:102698077"/>
<feature type="domain" description="Protein kinase" evidence="33">
    <location>
        <begin position="1057"/>
        <end position="1320"/>
    </location>
</feature>
<dbReference type="PROSITE" id="PS00109">
    <property type="entry name" value="PROTEIN_KINASE_TYR"/>
    <property type="match status" value="1"/>
</dbReference>
<evidence type="ECO:0000256" key="23">
    <source>
        <dbReference type="ARBA" id="ARBA00074624"/>
    </source>
</evidence>
<dbReference type="GO" id="GO:0007411">
    <property type="term" value="P:axon guidance"/>
    <property type="evidence" value="ECO:0007669"/>
    <property type="project" value="UniProtKB-ARBA"/>
</dbReference>
<dbReference type="Pfam" id="PF01833">
    <property type="entry name" value="TIG"/>
    <property type="match status" value="3"/>
</dbReference>
<keyword evidence="12" id="KW-0418">Kinase</keyword>
<feature type="disulfide bond" evidence="27">
    <location>
        <begin position="96"/>
        <end position="99"/>
    </location>
</feature>
<dbReference type="GeneTree" id="ENSGT00940000157842"/>
<dbReference type="InterPro" id="IPR001627">
    <property type="entry name" value="Semap_dom"/>
</dbReference>
<protein>
    <recommendedName>
        <fullName evidence="23">Macrophage-stimulating protein receptor</fullName>
        <ecNumber evidence="3">2.7.10.1</ecNumber>
    </recommendedName>
    <alternativeName>
        <fullName evidence="24">p185-Ron</fullName>
    </alternativeName>
</protein>
<evidence type="ECO:0000313" key="35">
    <source>
        <dbReference type="Ensembl" id="ENSLOCP00000013339.1"/>
    </source>
</evidence>
<feature type="binding site" evidence="26">
    <location>
        <position position="1187"/>
    </location>
    <ligand>
        <name>ATP</name>
        <dbReference type="ChEBI" id="CHEBI:30616"/>
    </ligand>
</feature>
<keyword evidence="17 31" id="KW-0472">Membrane</keyword>
<dbReference type="InterPro" id="IPR015943">
    <property type="entry name" value="WD40/YVTN_repeat-like_dom_sf"/>
</dbReference>
<dbReference type="Ensembl" id="ENSLOCT00000013367.1">
    <property type="protein sequence ID" value="ENSLOCP00000013339.1"/>
    <property type="gene ID" value="ENSLOCG00000010867.1"/>
</dbReference>
<evidence type="ECO:0000259" key="33">
    <source>
        <dbReference type="PROSITE" id="PS50011"/>
    </source>
</evidence>
<keyword evidence="9 32" id="KW-0732">Signal</keyword>
<keyword evidence="6" id="KW-0808">Transferase</keyword>
<dbReference type="InterPro" id="IPR036352">
    <property type="entry name" value="Semap_dom_sf"/>
</dbReference>
<evidence type="ECO:0000256" key="3">
    <source>
        <dbReference type="ARBA" id="ARBA00011902"/>
    </source>
</evidence>
<dbReference type="PROSITE" id="PS51004">
    <property type="entry name" value="SEMA"/>
    <property type="match status" value="1"/>
</dbReference>
<feature type="disulfide bond" evidence="27">
    <location>
        <begin position="528"/>
        <end position="538"/>
    </location>
</feature>
<evidence type="ECO:0000256" key="7">
    <source>
        <dbReference type="ARBA" id="ARBA00022685"/>
    </source>
</evidence>
<keyword evidence="18" id="KW-0829">Tyrosine-protein kinase</keyword>
<dbReference type="PROSITE" id="PS00107">
    <property type="entry name" value="PROTEIN_KINASE_ATP"/>
    <property type="match status" value="1"/>
</dbReference>
<feature type="modified residue" description="Phosphotyrosine; by autocatalysis" evidence="28">
    <location>
        <position position="1328"/>
    </location>
</feature>
<evidence type="ECO:0000256" key="5">
    <source>
        <dbReference type="ARBA" id="ARBA00022588"/>
    </source>
</evidence>
<evidence type="ECO:0000256" key="21">
    <source>
        <dbReference type="ARBA" id="ARBA00023180"/>
    </source>
</evidence>
<dbReference type="FunFam" id="3.30.1680.10:FF:000006">
    <property type="entry name" value="Macrophage-stimulating 1 receptor b"/>
    <property type="match status" value="1"/>
</dbReference>
<dbReference type="PANTHER" id="PTHR24416:SF564">
    <property type="entry name" value="MACROPHAGE-STIMULATING PROTEIN RECEPTOR"/>
    <property type="match status" value="1"/>
</dbReference>
<evidence type="ECO:0000256" key="20">
    <source>
        <dbReference type="ARBA" id="ARBA00023170"/>
    </source>
</evidence>
<feature type="disulfide bond" evidence="27">
    <location>
        <begin position="516"/>
        <end position="532"/>
    </location>
</feature>
<dbReference type="EMBL" id="AHAT01031669">
    <property type="status" value="NOT_ANNOTATED_CDS"/>
    <property type="molecule type" value="Genomic_DNA"/>
</dbReference>
<evidence type="ECO:0000256" key="1">
    <source>
        <dbReference type="ARBA" id="ARBA00004479"/>
    </source>
</evidence>
<dbReference type="CDD" id="cd05058">
    <property type="entry name" value="PTKc_Met_Ron"/>
    <property type="match status" value="1"/>
</dbReference>
<dbReference type="GO" id="GO:0006909">
    <property type="term" value="P:phagocytosis"/>
    <property type="evidence" value="ECO:0000318"/>
    <property type="project" value="GO_Central"/>
</dbReference>
<comment type="caution">
    <text evidence="29">Lacks conserved residue(s) required for the propagation of feature annotation.</text>
</comment>
<reference evidence="35" key="3">
    <citation type="submission" date="2025-09" db="UniProtKB">
        <authorList>
            <consortium name="Ensembl"/>
        </authorList>
    </citation>
    <scope>IDENTIFICATION</scope>
</reference>
<evidence type="ECO:0000256" key="9">
    <source>
        <dbReference type="ARBA" id="ARBA00022729"/>
    </source>
</evidence>
<feature type="transmembrane region" description="Helical" evidence="31">
    <location>
        <begin position="936"/>
        <end position="957"/>
    </location>
</feature>
<dbReference type="Gene3D" id="2.60.40.10">
    <property type="entry name" value="Immunoglobulins"/>
    <property type="match status" value="3"/>
</dbReference>
<keyword evidence="4" id="KW-0597">Phosphoprotein</keyword>
<dbReference type="InterPro" id="IPR016244">
    <property type="entry name" value="Tyr_kinase_HGF/MSP_rcpt"/>
</dbReference>
<dbReference type="SMART" id="SM00630">
    <property type="entry name" value="Sema"/>
    <property type="match status" value="1"/>
</dbReference>
<feature type="disulfide bond" evidence="27">
    <location>
        <begin position="163"/>
        <end position="166"/>
    </location>
</feature>
<dbReference type="FunFam" id="1.10.510.10:FF:000093">
    <property type="entry name" value="Hepatocyte growth factor receptor"/>
    <property type="match status" value="1"/>
</dbReference>
<dbReference type="SMART" id="SM00429">
    <property type="entry name" value="IPT"/>
    <property type="match status" value="3"/>
</dbReference>
<keyword evidence="14" id="KW-0832">Ubl conjugation</keyword>
<evidence type="ECO:0000256" key="2">
    <source>
        <dbReference type="ARBA" id="ARBA00010297"/>
    </source>
</evidence>
<evidence type="ECO:0000256" key="26">
    <source>
        <dbReference type="PIRSR" id="PIRSR000617-2"/>
    </source>
</evidence>
<dbReference type="Proteomes" id="UP000018468">
    <property type="component" value="Linkage group LG5"/>
</dbReference>
<dbReference type="PIRSF" id="PIRSF000617">
    <property type="entry name" value="TyrPK_HGF-R"/>
    <property type="match status" value="1"/>
</dbReference>
<keyword evidence="21" id="KW-0325">Glycoprotein</keyword>
<feature type="disulfide bond" evidence="27">
    <location>
        <begin position="507"/>
        <end position="525"/>
    </location>
</feature>
<dbReference type="SMART" id="SM00219">
    <property type="entry name" value="TyrKc"/>
    <property type="match status" value="1"/>
</dbReference>
<keyword evidence="11 26" id="KW-0547">Nucleotide-binding</keyword>
<evidence type="ECO:0000256" key="13">
    <source>
        <dbReference type="ARBA" id="ARBA00022840"/>
    </source>
</evidence>
<feature type="modified residue" description="Phosphotyrosine; by autocatalysis" evidence="28">
    <location>
        <position position="1214"/>
    </location>
</feature>
<feature type="binding site" evidence="26">
    <location>
        <begin position="1136"/>
        <end position="1139"/>
    </location>
    <ligand>
        <name>ATP</name>
        <dbReference type="ChEBI" id="CHEBI:30616"/>
    </ligand>
</feature>
<dbReference type="GO" id="GO:0007169">
    <property type="term" value="P:cell surface receptor protein tyrosine kinase signaling pathway"/>
    <property type="evidence" value="ECO:0000318"/>
    <property type="project" value="GO_Central"/>
</dbReference>
<evidence type="ECO:0000256" key="29">
    <source>
        <dbReference type="PROSITE-ProRule" id="PRU00352"/>
    </source>
</evidence>
<dbReference type="PANTHER" id="PTHR24416">
    <property type="entry name" value="TYROSINE-PROTEIN KINASE RECEPTOR"/>
    <property type="match status" value="1"/>
</dbReference>
<sequence>MLGKATFFVTYIWMLSLSVLAQDGCPPLPSINVNFSVTYTLPFFQTETRIQNILADPDNNDIYVASRNIIETVNASLDKLWELRTGPVGSSQCEICNLCDIEKDPGILEDTDNQALFLDPFLNYLYTCGSSQYGICYFHDIGNGLPSSSKCLYKNGSNSPSNCPDCVASPLGTKVTIVEEGKTAFIFVAATVDQKVTQKYGRKSISVRRPLATEDGFYTDVRGLTVRPEFLESYPIEYIYSFSTTDFVYFLSVQRESVDNANSPFQTRLGRLPRHEWEVRRYREVVLECRFEPKRRRREILRDVVYNALQAAHFGRVGKELAEELGVEQDADILYGVFAVTHPETGKPLPDSALCAFPMEKVNKAIEEGVEDCCTTGPERLSRGLCYFQHCENCPHELETNVSCPDQPTMVAQPFYRVDLFNGNMKDVLLTSVLVTPINDKTVAHIGTSEGRLLQLVLRRTSPIIFANYSLEQNQPVSSIASDYTSDSLLFVIGNKMIKVPKRGPGCRHFLICSSCLAAPEFMGCGWCDGVCTWKQECSTQWRNDSCPPVITEFFPKTAPPDGNTELSLCGWDLQSSPKAAMSASTHKVNVGQTACVVLPNKSSNTQLVCQIESGANELSQPLQITVEVHEAKVEGRYSIDGKAQIEQFIFVEPDITEIQPDFGPIVGGTMITVIGPYLDSGKHRRVLLDDKDCQIKSVLQIEGGTSSITCVAPEVEAVKDAVLVVKIDAAQAPNTKVFHYKPTPSISQILPYCSFDKGSNITIKGENLDSVYKTVIMFQPTEKTLKPVFKECKTASSPTQMECETPFLSLREDKEKGELSVNMDGAVELWRKKFLYFPDAEVIPFEHQDNILRLHPDQDEVSLHHKKLNLVSSCMKVIMTVGGVDCNARVLDNEITCRIPKNIIITNEGLPVKISINGQIQDLGRVVIVNESQPVVGIVLGILMALLVGAVLAFVVMKQLRKKKKAATAENHLLTFRDTDHNRAGSHLDSPVGDYRRELTSTNSVGVTIPGLIYTGSHEASLMPLLPPEKISITSFRPELLEEVKDVLIPANMLKVHQDQIIGKGHFGIVYHGYLKDPQNREIHCAVKSLNRITDVEEVEQFLKEGILMKGFHHSNVLSLLGILLPNEGLPLVVLPYMKHGDLRHFIRSEHRNPTVKDLIGFGLQVAKGMEYLAQKKFVHRDLAARNCMLDESYTVKVADFGMARDVFDKEYYSVQDHKKAKLPVKWMAIESLQTQKFTTKSDVWSFGVLMWEMLTRGASPYPEVDPYDITHFLLKGRRLPQPQYCPDPLYRIMLQCWDPELEQRPTFAHLVGSILDILSNLEGEHYINLKVTYVNLDQPRPYPAMTESADEYDSSASA</sequence>
<accession>W5MY80</accession>
<dbReference type="Gene3D" id="3.30.200.20">
    <property type="entry name" value="Phosphorylase Kinase, domain 1"/>
    <property type="match status" value="1"/>
</dbReference>
<dbReference type="Pfam" id="PF07714">
    <property type="entry name" value="PK_Tyr_Ser-Thr"/>
    <property type="match status" value="1"/>
</dbReference>
<dbReference type="InParanoid" id="W5MY80"/>
<dbReference type="HOGENOM" id="CLU_005158_0_0_1"/>
<comment type="catalytic activity">
    <reaction evidence="22">
        <text>L-tyrosyl-[protein] + ATP = O-phospho-L-tyrosyl-[protein] + ADP + H(+)</text>
        <dbReference type="Rhea" id="RHEA:10596"/>
        <dbReference type="Rhea" id="RHEA-COMP:10136"/>
        <dbReference type="Rhea" id="RHEA-COMP:20101"/>
        <dbReference type="ChEBI" id="CHEBI:15378"/>
        <dbReference type="ChEBI" id="CHEBI:30616"/>
        <dbReference type="ChEBI" id="CHEBI:46858"/>
        <dbReference type="ChEBI" id="CHEBI:61978"/>
        <dbReference type="ChEBI" id="CHEBI:456216"/>
        <dbReference type="EC" id="2.7.10.1"/>
    </reaction>
</comment>
<evidence type="ECO:0000259" key="34">
    <source>
        <dbReference type="PROSITE" id="PS51004"/>
    </source>
</evidence>
<dbReference type="PRINTS" id="PR00109">
    <property type="entry name" value="TYRKINASE"/>
</dbReference>
<evidence type="ECO:0000256" key="15">
    <source>
        <dbReference type="ARBA" id="ARBA00022859"/>
    </source>
</evidence>
<dbReference type="RefSeq" id="XP_015202861.1">
    <property type="nucleotide sequence ID" value="XM_015347375.1"/>
</dbReference>
<keyword evidence="15" id="KW-0391">Immunity</keyword>
<keyword evidence="7" id="KW-0165">Cleavage on pair of basic residues</keyword>
<evidence type="ECO:0000256" key="6">
    <source>
        <dbReference type="ARBA" id="ARBA00022679"/>
    </source>
</evidence>
<comment type="subcellular location">
    <subcellularLocation>
        <location evidence="1">Membrane</location>
        <topology evidence="1">Single-pass type I membrane protein</topology>
    </subcellularLocation>
</comment>
<evidence type="ECO:0000256" key="27">
    <source>
        <dbReference type="PIRSR" id="PIRSR000617-3"/>
    </source>
</evidence>
<dbReference type="Pfam" id="PF01437">
    <property type="entry name" value="PSI"/>
    <property type="match status" value="1"/>
</dbReference>
<evidence type="ECO:0000313" key="36">
    <source>
        <dbReference type="Proteomes" id="UP000018468"/>
    </source>
</evidence>
<feature type="domain" description="Sema" evidence="34">
    <location>
        <begin position="25"/>
        <end position="502"/>
    </location>
</feature>
<feature type="signal peptide" evidence="32">
    <location>
        <begin position="1"/>
        <end position="21"/>
    </location>
</feature>
<dbReference type="GO" id="GO:0005886">
    <property type="term" value="C:plasma membrane"/>
    <property type="evidence" value="ECO:0000318"/>
    <property type="project" value="GO_Central"/>
</dbReference>
<evidence type="ECO:0000256" key="28">
    <source>
        <dbReference type="PIRSR" id="PIRSR000617-4"/>
    </source>
</evidence>
<dbReference type="InterPro" id="IPR001245">
    <property type="entry name" value="Ser-Thr/Tyr_kinase_cat_dom"/>
</dbReference>
<dbReference type="InterPro" id="IPR011009">
    <property type="entry name" value="Kinase-like_dom_sf"/>
</dbReference>
<dbReference type="STRING" id="7918.ENSLOCP00000013339"/>
<dbReference type="OrthoDB" id="9985181at2759"/>
<feature type="binding site" evidence="26 30">
    <location>
        <position position="1089"/>
    </location>
    <ligand>
        <name>ATP</name>
        <dbReference type="ChEBI" id="CHEBI:30616"/>
    </ligand>
</feature>
<dbReference type="FunFam" id="3.30.200.20:FF:000251">
    <property type="entry name" value="Macrophage stimulating 1 receptor"/>
    <property type="match status" value="1"/>
</dbReference>
<feature type="disulfide bond" evidence="27">
    <location>
        <begin position="289"/>
        <end position="355"/>
    </location>
</feature>
<keyword evidence="19 27" id="KW-1015">Disulfide bond</keyword>
<keyword evidence="20" id="KW-0675">Receptor</keyword>
<evidence type="ECO:0000256" key="24">
    <source>
        <dbReference type="ARBA" id="ARBA00083775"/>
    </source>
</evidence>
<dbReference type="Bgee" id="ENSLOCG00000010867">
    <property type="expression patterns" value="Expressed in zone of skin and 12 other cell types or tissues"/>
</dbReference>
<dbReference type="EC" id="2.7.10.1" evidence="3"/>
<dbReference type="SUPFAM" id="SSF101912">
    <property type="entry name" value="Sema domain"/>
    <property type="match status" value="1"/>
</dbReference>
<dbReference type="InterPro" id="IPR016201">
    <property type="entry name" value="PSI"/>
</dbReference>
<dbReference type="OMA" id="NISCRHF"/>
<evidence type="ECO:0000256" key="30">
    <source>
        <dbReference type="PROSITE-ProRule" id="PRU10141"/>
    </source>
</evidence>
<feature type="disulfide bond" evidence="27">
    <location>
        <begin position="513"/>
        <end position="547"/>
    </location>
</feature>
<keyword evidence="8 31" id="KW-0812">Transmembrane</keyword>
<dbReference type="SMART" id="SM00423">
    <property type="entry name" value="PSI"/>
    <property type="match status" value="1"/>
</dbReference>
<dbReference type="GO" id="GO:0004714">
    <property type="term" value="F:transmembrane receptor protein tyrosine kinase activity"/>
    <property type="evidence" value="ECO:0000318"/>
    <property type="project" value="GO_Central"/>
</dbReference>
<evidence type="ECO:0000256" key="4">
    <source>
        <dbReference type="ARBA" id="ARBA00022553"/>
    </source>
</evidence>
<feature type="binding site" evidence="26">
    <location>
        <begin position="1063"/>
        <end position="1071"/>
    </location>
    <ligand>
        <name>ATP</name>
        <dbReference type="ChEBI" id="CHEBI:30616"/>
    </ligand>
</feature>
<dbReference type="InterPro" id="IPR050122">
    <property type="entry name" value="RTK"/>
</dbReference>
<dbReference type="CDD" id="cd12087">
    <property type="entry name" value="TM_EGFR-like"/>
    <property type="match status" value="1"/>
</dbReference>
<keyword evidence="5" id="KW-0399">Innate immunity</keyword>
<dbReference type="InterPro" id="IPR013783">
    <property type="entry name" value="Ig-like_fold"/>
</dbReference>
<keyword evidence="36" id="KW-1185">Reference proteome</keyword>
<dbReference type="GO" id="GO:0005524">
    <property type="term" value="F:ATP binding"/>
    <property type="evidence" value="ECO:0007669"/>
    <property type="project" value="UniProtKB-UniRule"/>
</dbReference>
<keyword evidence="16 31" id="KW-1133">Transmembrane helix</keyword>
<dbReference type="GeneID" id="102698077"/>
<dbReference type="InterPro" id="IPR000719">
    <property type="entry name" value="Prot_kinase_dom"/>
</dbReference>
<evidence type="ECO:0000256" key="11">
    <source>
        <dbReference type="ARBA" id="ARBA00022741"/>
    </source>
</evidence>
<dbReference type="CDD" id="cd00603">
    <property type="entry name" value="IPT_PCSR"/>
    <property type="match status" value="1"/>
</dbReference>
<evidence type="ECO:0000256" key="22">
    <source>
        <dbReference type="ARBA" id="ARBA00051243"/>
    </source>
</evidence>
<dbReference type="PROSITE" id="PS50011">
    <property type="entry name" value="PROTEIN_KINASE_DOM"/>
    <property type="match status" value="1"/>
</dbReference>
<feature type="active site" description="Proton acceptor" evidence="25">
    <location>
        <position position="1183"/>
    </location>
</feature>
<dbReference type="GO" id="GO:0016477">
    <property type="term" value="P:cell migration"/>
    <property type="evidence" value="ECO:0000318"/>
    <property type="project" value="GO_Central"/>
</dbReference>
<evidence type="ECO:0000256" key="32">
    <source>
        <dbReference type="SAM" id="SignalP"/>
    </source>
</evidence>
<evidence type="ECO:0000256" key="17">
    <source>
        <dbReference type="ARBA" id="ARBA00023136"/>
    </source>
</evidence>
<feature type="modified residue" description="Phosphotyrosine; by autocatalysis" evidence="28">
    <location>
        <position position="1213"/>
    </location>
</feature>
<reference evidence="36" key="1">
    <citation type="submission" date="2011-12" db="EMBL/GenBank/DDBJ databases">
        <title>The Draft Genome of Lepisosteus oculatus.</title>
        <authorList>
            <consortium name="The Broad Institute Genome Assembly &amp; Analysis Group"/>
            <consortium name="Computational R&amp;D Group"/>
            <consortium name="and Sequencing Platform"/>
            <person name="Di Palma F."/>
            <person name="Alfoldi J."/>
            <person name="Johnson J."/>
            <person name="Berlin A."/>
            <person name="Gnerre S."/>
            <person name="Jaffe D."/>
            <person name="MacCallum I."/>
            <person name="Young S."/>
            <person name="Walker B.J."/>
            <person name="Lander E.S."/>
            <person name="Lindblad-Toh K."/>
        </authorList>
    </citation>
    <scope>NUCLEOTIDE SEQUENCE [LARGE SCALE GENOMIC DNA]</scope>
</reference>
<evidence type="ECO:0000256" key="16">
    <source>
        <dbReference type="ARBA" id="ARBA00022989"/>
    </source>
</evidence>
<dbReference type="FunFam" id="2.60.40.10:FF:002240">
    <property type="entry name" value="Macrophage stimulating 1 receptor b"/>
    <property type="match status" value="1"/>
</dbReference>
<dbReference type="InterPro" id="IPR017441">
    <property type="entry name" value="Protein_kinase_ATP_BS"/>
</dbReference>
<dbReference type="eggNOG" id="KOG3610">
    <property type="taxonomic scope" value="Eukaryota"/>
</dbReference>
<dbReference type="GO" id="GO:0045087">
    <property type="term" value="P:innate immune response"/>
    <property type="evidence" value="ECO:0007669"/>
    <property type="project" value="UniProtKB-KW"/>
</dbReference>
<evidence type="ECO:0000256" key="10">
    <source>
        <dbReference type="ARBA" id="ARBA00022737"/>
    </source>
</evidence>
<dbReference type="GO" id="GO:0007399">
    <property type="term" value="P:nervous system development"/>
    <property type="evidence" value="ECO:0000318"/>
    <property type="project" value="GO_Central"/>
</dbReference>
<dbReference type="FunFam" id="2.60.40.10:FF:000213">
    <property type="entry name" value="Hepatocyte growth factor receptor"/>
    <property type="match status" value="1"/>
</dbReference>